<keyword evidence="3" id="KW-1185">Reference proteome</keyword>
<dbReference type="HOGENOM" id="CLU_2978586_0_0_1"/>
<dbReference type="RefSeq" id="XP_007326374.1">
    <property type="nucleotide sequence ID" value="XM_007326312.1"/>
</dbReference>
<dbReference type="EMBL" id="JH971386">
    <property type="protein sequence ID" value="EKM82330.1"/>
    <property type="molecule type" value="Genomic_DNA"/>
</dbReference>
<feature type="region of interest" description="Disordered" evidence="1">
    <location>
        <begin position="1"/>
        <end position="20"/>
    </location>
</feature>
<feature type="region of interest" description="Disordered" evidence="1">
    <location>
        <begin position="29"/>
        <end position="58"/>
    </location>
</feature>
<sequence>MLTLTEVRRKTPEPRQVNNMCVPLPNLLKNEKTKEKEENGSAVETPCDKSENGIPELP</sequence>
<accession>K5Y336</accession>
<gene>
    <name evidence="2" type="ORF">AGABI1DRAFT_110992</name>
</gene>
<dbReference type="InParanoid" id="K5Y336"/>
<proteinExistence type="predicted"/>
<dbReference type="GeneID" id="18823127"/>
<dbReference type="KEGG" id="abp:AGABI1DRAFT110992"/>
<dbReference type="Proteomes" id="UP000008493">
    <property type="component" value="Unassembled WGS sequence"/>
</dbReference>
<name>K5Y336_AGABU</name>
<evidence type="ECO:0000313" key="2">
    <source>
        <dbReference type="EMBL" id="EKM82330.1"/>
    </source>
</evidence>
<reference evidence="3" key="1">
    <citation type="journal article" date="2012" name="Proc. Natl. Acad. Sci. U.S.A.">
        <title>Genome sequence of the button mushroom Agaricus bisporus reveals mechanisms governing adaptation to a humic-rich ecological niche.</title>
        <authorList>
            <person name="Morin E."/>
            <person name="Kohler A."/>
            <person name="Baker A.R."/>
            <person name="Foulongne-Oriol M."/>
            <person name="Lombard V."/>
            <person name="Nagy L.G."/>
            <person name="Ohm R.A."/>
            <person name="Patyshakuliyeva A."/>
            <person name="Brun A."/>
            <person name="Aerts A.L."/>
            <person name="Bailey A.M."/>
            <person name="Billette C."/>
            <person name="Coutinho P.M."/>
            <person name="Deakin G."/>
            <person name="Doddapaneni H."/>
            <person name="Floudas D."/>
            <person name="Grimwood J."/>
            <person name="Hilden K."/>
            <person name="Kuees U."/>
            <person name="LaButti K.M."/>
            <person name="Lapidus A."/>
            <person name="Lindquist E.A."/>
            <person name="Lucas S.M."/>
            <person name="Murat C."/>
            <person name="Riley R.W."/>
            <person name="Salamov A.A."/>
            <person name="Schmutz J."/>
            <person name="Subramanian V."/>
            <person name="Woesten H.A.B."/>
            <person name="Xu J."/>
            <person name="Eastwood D.C."/>
            <person name="Foster G.D."/>
            <person name="Sonnenberg A.S."/>
            <person name="Cullen D."/>
            <person name="de Vries R.P."/>
            <person name="Lundell T."/>
            <person name="Hibbett D.S."/>
            <person name="Henrissat B."/>
            <person name="Burton K.S."/>
            <person name="Kerrigan R.W."/>
            <person name="Challen M.P."/>
            <person name="Grigoriev I.V."/>
            <person name="Martin F."/>
        </authorList>
    </citation>
    <scope>NUCLEOTIDE SEQUENCE [LARGE SCALE GENOMIC DNA]</scope>
    <source>
        <strain evidence="3">JB137-S8 / ATCC MYA-4627 / FGSC 10392</strain>
    </source>
</reference>
<dbReference type="AlphaFoldDB" id="K5Y336"/>
<protein>
    <submittedName>
        <fullName evidence="2">Uncharacterized protein</fullName>
    </submittedName>
</protein>
<feature type="compositionally biased region" description="Basic and acidic residues" evidence="1">
    <location>
        <begin position="1"/>
        <end position="13"/>
    </location>
</feature>
<feature type="compositionally biased region" description="Basic and acidic residues" evidence="1">
    <location>
        <begin position="29"/>
        <end position="39"/>
    </location>
</feature>
<organism evidence="2 3">
    <name type="scientific">Agaricus bisporus var. burnettii (strain JB137-S8 / ATCC MYA-4627 / FGSC 10392)</name>
    <name type="common">White button mushroom</name>
    <dbReference type="NCBI Taxonomy" id="597362"/>
    <lineage>
        <taxon>Eukaryota</taxon>
        <taxon>Fungi</taxon>
        <taxon>Dikarya</taxon>
        <taxon>Basidiomycota</taxon>
        <taxon>Agaricomycotina</taxon>
        <taxon>Agaricomycetes</taxon>
        <taxon>Agaricomycetidae</taxon>
        <taxon>Agaricales</taxon>
        <taxon>Agaricineae</taxon>
        <taxon>Agaricaceae</taxon>
        <taxon>Agaricus</taxon>
    </lineage>
</organism>
<evidence type="ECO:0000313" key="3">
    <source>
        <dbReference type="Proteomes" id="UP000008493"/>
    </source>
</evidence>
<evidence type="ECO:0000256" key="1">
    <source>
        <dbReference type="SAM" id="MobiDB-lite"/>
    </source>
</evidence>